<dbReference type="NCBIfam" id="NF037959">
    <property type="entry name" value="MFS_SpdSyn"/>
    <property type="match status" value="1"/>
</dbReference>
<gene>
    <name evidence="2" type="ORF">S12H4_34910</name>
</gene>
<keyword evidence="1" id="KW-1133">Transmembrane helix</keyword>
<feature type="non-terminal residue" evidence="2">
    <location>
        <position position="272"/>
    </location>
</feature>
<dbReference type="EMBL" id="BARW01020693">
    <property type="protein sequence ID" value="GAI94612.1"/>
    <property type="molecule type" value="Genomic_DNA"/>
</dbReference>
<feature type="transmembrane region" description="Helical" evidence="1">
    <location>
        <begin position="181"/>
        <end position="199"/>
    </location>
</feature>
<feature type="transmembrane region" description="Helical" evidence="1">
    <location>
        <begin position="230"/>
        <end position="248"/>
    </location>
</feature>
<keyword evidence="1" id="KW-0812">Transmembrane</keyword>
<proteinExistence type="predicted"/>
<evidence type="ECO:0008006" key="3">
    <source>
        <dbReference type="Google" id="ProtNLM"/>
    </source>
</evidence>
<feature type="non-terminal residue" evidence="2">
    <location>
        <position position="1"/>
    </location>
</feature>
<comment type="caution">
    <text evidence="2">The sequence shown here is derived from an EMBL/GenBank/DDBJ whole genome shotgun (WGS) entry which is preliminary data.</text>
</comment>
<feature type="transmembrane region" description="Helical" evidence="1">
    <location>
        <begin position="151"/>
        <end position="175"/>
    </location>
</feature>
<dbReference type="InterPro" id="IPR036259">
    <property type="entry name" value="MFS_trans_sf"/>
</dbReference>
<reference evidence="2" key="1">
    <citation type="journal article" date="2014" name="Front. Microbiol.">
        <title>High frequency of phylogenetically diverse reductive dehalogenase-homologous genes in deep subseafloor sedimentary metagenomes.</title>
        <authorList>
            <person name="Kawai M."/>
            <person name="Futagami T."/>
            <person name="Toyoda A."/>
            <person name="Takaki Y."/>
            <person name="Nishi S."/>
            <person name="Hori S."/>
            <person name="Arai W."/>
            <person name="Tsubouchi T."/>
            <person name="Morono Y."/>
            <person name="Uchiyama I."/>
            <person name="Ito T."/>
            <person name="Fujiyama A."/>
            <person name="Inagaki F."/>
            <person name="Takami H."/>
        </authorList>
    </citation>
    <scope>NUCLEOTIDE SEQUENCE</scope>
    <source>
        <strain evidence="2">Expedition CK06-06</strain>
    </source>
</reference>
<feature type="transmembrane region" description="Helical" evidence="1">
    <location>
        <begin position="67"/>
        <end position="97"/>
    </location>
</feature>
<feature type="transmembrane region" description="Helical" evidence="1">
    <location>
        <begin position="34"/>
        <end position="55"/>
    </location>
</feature>
<evidence type="ECO:0000256" key="1">
    <source>
        <dbReference type="SAM" id="Phobius"/>
    </source>
</evidence>
<keyword evidence="1" id="KW-0472">Membrane</keyword>
<dbReference type="Gene3D" id="1.20.1250.20">
    <property type="entry name" value="MFS general substrate transporter like domains"/>
    <property type="match status" value="1"/>
</dbReference>
<accession>X1SNH0</accession>
<sequence>RPFLFIAFFISGANGLIFEIIFRRLLHLSLGVTHYSVGIVLTVFMAGLGIGSLIFGKIADRTPKLLLIYGLLEAGIGVLGIILIGLSGYLDFIYVFFLRMAGSPESTNIITKTMMAGILLLPMTILMGGTLPVLGKTLSSPEGKSGAPLGLLYGLNTLGGVAGTLGVTFALLGAFGTSMTMLLFSLISIGIGAVSLFFYRTTIREIQAGIINKPADKEYGKKNIPGADRVILPLIAFFVSGFVGLSVEVYWTRILAYVIGSHGYAFGIILAA</sequence>
<name>X1SNH0_9ZZZZ</name>
<organism evidence="2">
    <name type="scientific">marine sediment metagenome</name>
    <dbReference type="NCBI Taxonomy" id="412755"/>
    <lineage>
        <taxon>unclassified sequences</taxon>
        <taxon>metagenomes</taxon>
        <taxon>ecological metagenomes</taxon>
    </lineage>
</organism>
<feature type="transmembrane region" description="Helical" evidence="1">
    <location>
        <begin position="109"/>
        <end position="131"/>
    </location>
</feature>
<protein>
    <recommendedName>
        <fullName evidence="3">Major facilitator superfamily (MFS) profile domain-containing protein</fullName>
    </recommendedName>
</protein>
<dbReference type="AlphaFoldDB" id="X1SNH0"/>
<dbReference type="SUPFAM" id="SSF103473">
    <property type="entry name" value="MFS general substrate transporter"/>
    <property type="match status" value="1"/>
</dbReference>
<evidence type="ECO:0000313" key="2">
    <source>
        <dbReference type="EMBL" id="GAI94612.1"/>
    </source>
</evidence>